<dbReference type="InterPro" id="IPR057666">
    <property type="entry name" value="DrpA_SLOG"/>
</dbReference>
<feature type="domain" description="Smf/DprA SLOG" evidence="2">
    <location>
        <begin position="77"/>
        <end position="283"/>
    </location>
</feature>
<dbReference type="AlphaFoldDB" id="A0A8J7GJG6"/>
<keyword evidence="4" id="KW-1185">Reference proteome</keyword>
<reference evidence="3" key="1">
    <citation type="submission" date="2020-11" db="EMBL/GenBank/DDBJ databases">
        <title>Multidrug resistant novel bacterium Savagea serpentis sp. nov., isolated from the scats of a vine snake (Ahaetulla nasuta).</title>
        <authorList>
            <person name="Venkata Ramana V."/>
            <person name="Vikas Patil S."/>
            <person name="Yogita Lugani V."/>
        </authorList>
    </citation>
    <scope>NUCLEOTIDE SEQUENCE</scope>
    <source>
        <strain evidence="3">SN6</strain>
    </source>
</reference>
<name>A0A8J7GJG6_9BACL</name>
<dbReference type="GO" id="GO:0009294">
    <property type="term" value="P:DNA-mediated transformation"/>
    <property type="evidence" value="ECO:0007669"/>
    <property type="project" value="InterPro"/>
</dbReference>
<dbReference type="InterPro" id="IPR003488">
    <property type="entry name" value="DprA"/>
</dbReference>
<protein>
    <submittedName>
        <fullName evidence="3">DNA-protecting protein DprA</fullName>
    </submittedName>
</protein>
<accession>A0A8J7GJG6</accession>
<comment type="caution">
    <text evidence="3">The sequence shown here is derived from an EMBL/GenBank/DDBJ whole genome shotgun (WGS) entry which is preliminary data.</text>
</comment>
<evidence type="ECO:0000313" key="4">
    <source>
        <dbReference type="Proteomes" id="UP000622653"/>
    </source>
</evidence>
<dbReference type="Gene3D" id="3.40.50.450">
    <property type="match status" value="1"/>
</dbReference>
<evidence type="ECO:0000313" key="3">
    <source>
        <dbReference type="EMBL" id="MBF4499928.1"/>
    </source>
</evidence>
<evidence type="ECO:0000259" key="2">
    <source>
        <dbReference type="Pfam" id="PF02481"/>
    </source>
</evidence>
<dbReference type="NCBIfam" id="TIGR00732">
    <property type="entry name" value="dprA"/>
    <property type="match status" value="1"/>
</dbReference>
<dbReference type="RefSeq" id="WP_194561399.1">
    <property type="nucleotide sequence ID" value="NZ_JADKPV010000001.1"/>
</dbReference>
<dbReference type="Pfam" id="PF02481">
    <property type="entry name" value="DNA_processg_A"/>
    <property type="match status" value="1"/>
</dbReference>
<dbReference type="EMBL" id="JADKPV010000001">
    <property type="protein sequence ID" value="MBF4499928.1"/>
    <property type="molecule type" value="Genomic_DNA"/>
</dbReference>
<dbReference type="Proteomes" id="UP000622653">
    <property type="component" value="Unassembled WGS sequence"/>
</dbReference>
<gene>
    <name evidence="3" type="primary">dprA</name>
    <name evidence="3" type="ORF">IRY55_01030</name>
</gene>
<proteinExistence type="inferred from homology"/>
<sequence length="299" mass="34531">MNFKQFIVFLHYITQRDYRFFQPLFKYYANVEEEIKTVEEWLDIPIVMKEKEEWIERAQQFSIEAYERQLEEAHIQVIAYTHPLYPPFLRHTFDPPALLYAQGDVSLLTSAMIGIIGSRKATSYSAEGIRTLMPILADERYTVVSGMAQGADAMAHEEAIRQKVRTIAVLGHGMYNTYPKHHRALQRHLQSHELIISEYPPSMQPRRWMFPKRNRIIAGMSESIIVTEAKIKSGTMSTVDYALSHGRTIFAYPGPFTNPLHEGPNALIEQGAIPVISPTQFQEMLRKEREINRGIYNNG</sequence>
<comment type="similarity">
    <text evidence="1">Belongs to the DprA/Smf family.</text>
</comment>
<dbReference type="PANTHER" id="PTHR43022:SF1">
    <property type="entry name" value="PROTEIN SMF"/>
    <property type="match status" value="1"/>
</dbReference>
<evidence type="ECO:0000256" key="1">
    <source>
        <dbReference type="ARBA" id="ARBA00006525"/>
    </source>
</evidence>
<dbReference type="SUPFAM" id="SSF102405">
    <property type="entry name" value="MCP/YpsA-like"/>
    <property type="match status" value="1"/>
</dbReference>
<dbReference type="PANTHER" id="PTHR43022">
    <property type="entry name" value="PROTEIN SMF"/>
    <property type="match status" value="1"/>
</dbReference>
<organism evidence="3 4">
    <name type="scientific">Savagea serpentis</name>
    <dbReference type="NCBI Taxonomy" id="2785297"/>
    <lineage>
        <taxon>Bacteria</taxon>
        <taxon>Bacillati</taxon>
        <taxon>Bacillota</taxon>
        <taxon>Bacilli</taxon>
        <taxon>Bacillales</taxon>
        <taxon>Caryophanaceae</taxon>
        <taxon>Savagea</taxon>
    </lineage>
</organism>